<feature type="domain" description="HTH gntR-type" evidence="6">
    <location>
        <begin position="20"/>
        <end position="88"/>
    </location>
</feature>
<dbReference type="InterPro" id="IPR036388">
    <property type="entry name" value="WH-like_DNA-bd_sf"/>
</dbReference>
<proteinExistence type="inferred from homology"/>
<accession>A0ABX4N3L3</accession>
<dbReference type="PANTHER" id="PTHR46577:SF1">
    <property type="entry name" value="HTH-TYPE TRANSCRIPTIONAL REGULATORY PROTEIN GABR"/>
    <property type="match status" value="1"/>
</dbReference>
<name>A0ABX4N3L3_9MICC</name>
<dbReference type="EMBL" id="PGEY01000001">
    <property type="protein sequence ID" value="PJJ45555.1"/>
    <property type="molecule type" value="Genomic_DNA"/>
</dbReference>
<dbReference type="SUPFAM" id="SSF53383">
    <property type="entry name" value="PLP-dependent transferases"/>
    <property type="match status" value="1"/>
</dbReference>
<keyword evidence="4" id="KW-0238">DNA-binding</keyword>
<dbReference type="PANTHER" id="PTHR46577">
    <property type="entry name" value="HTH-TYPE TRANSCRIPTIONAL REGULATORY PROTEIN GABR"/>
    <property type="match status" value="1"/>
</dbReference>
<comment type="similarity">
    <text evidence="1">In the C-terminal section; belongs to the class-I pyridoxal-phosphate-dependent aminotransferase family.</text>
</comment>
<evidence type="ECO:0000256" key="2">
    <source>
        <dbReference type="ARBA" id="ARBA00022898"/>
    </source>
</evidence>
<keyword evidence="8" id="KW-1185">Reference proteome</keyword>
<dbReference type="PROSITE" id="PS50949">
    <property type="entry name" value="HTH_GNTR"/>
    <property type="match status" value="1"/>
</dbReference>
<dbReference type="Proteomes" id="UP000229263">
    <property type="component" value="Unassembled WGS sequence"/>
</dbReference>
<sequence length="466" mass="48774">MGRVTATALAGMLGAIDASMPAYRWLYLALRALIANGRILHGTALPSERDAVAALGLSRTTVSRAYSELRDAGYASARRGSGTVAQLPGGPVSGGAEPLPLGGFGPVPGSHAVDLTCAAPTAPAGMIAGFEAALEQLPRYAAGMGYYPLGIEPLRAALAEHYTRKGLPTSPEQIIVTSGALSSVAAAGRAVLGRGQTVLAESPTYPNSLLALKAHGARTAAVPIGPEGSDLEQIADALQAISPAAMLCLPDFHNPVGTLLDDAGRERWAAYLDRAGTVGIVDETCAELWLDERPEVLPMAAFSRNLISVGSASKSHWGGLRLGWIRSPRHMAGALARSRMSMDLGAPVLEQLVLANALASQPALSVATRNGLRENRDWLIGELGKLLPDWEPNRPAGGLSLWCHLPQPRSSALARRLKGVLLAPGSTFAVEGHGLEHYMRLPFAQDRAQLQQAVPAIAAAWRQVAA</sequence>
<keyword evidence="3" id="KW-0805">Transcription regulation</keyword>
<reference evidence="7 8" key="1">
    <citation type="submission" date="2017-11" db="EMBL/GenBank/DDBJ databases">
        <title>Sequencing the genomes of 1000 actinobacteria strains.</title>
        <authorList>
            <person name="Klenk H.-P."/>
        </authorList>
    </citation>
    <scope>NUCLEOTIDE SEQUENCE [LARGE SCALE GENOMIC DNA]</scope>
    <source>
        <strain evidence="7 8">DSM 12798</strain>
    </source>
</reference>
<dbReference type="SMART" id="SM00345">
    <property type="entry name" value="HTH_GNTR"/>
    <property type="match status" value="1"/>
</dbReference>
<comment type="caution">
    <text evidence="7">The sequence shown here is derived from an EMBL/GenBank/DDBJ whole genome shotgun (WGS) entry which is preliminary data.</text>
</comment>
<evidence type="ECO:0000256" key="1">
    <source>
        <dbReference type="ARBA" id="ARBA00005384"/>
    </source>
</evidence>
<dbReference type="Gene3D" id="3.40.640.10">
    <property type="entry name" value="Type I PLP-dependent aspartate aminotransferase-like (Major domain)"/>
    <property type="match status" value="1"/>
</dbReference>
<gene>
    <name evidence="7" type="ORF">ATK23_2835</name>
</gene>
<dbReference type="InterPro" id="IPR051446">
    <property type="entry name" value="HTH_trans_reg/aminotransferase"/>
</dbReference>
<dbReference type="Pfam" id="PF00392">
    <property type="entry name" value="GntR"/>
    <property type="match status" value="1"/>
</dbReference>
<evidence type="ECO:0000259" key="6">
    <source>
        <dbReference type="PROSITE" id="PS50949"/>
    </source>
</evidence>
<evidence type="ECO:0000313" key="7">
    <source>
        <dbReference type="EMBL" id="PJJ45555.1"/>
    </source>
</evidence>
<dbReference type="InterPro" id="IPR036390">
    <property type="entry name" value="WH_DNA-bd_sf"/>
</dbReference>
<keyword evidence="5" id="KW-0804">Transcription</keyword>
<evidence type="ECO:0000256" key="5">
    <source>
        <dbReference type="ARBA" id="ARBA00023163"/>
    </source>
</evidence>
<protein>
    <submittedName>
        <fullName evidence="7">GntR family transcriptional regulator</fullName>
    </submittedName>
</protein>
<keyword evidence="2" id="KW-0663">Pyridoxal phosphate</keyword>
<dbReference type="InterPro" id="IPR000524">
    <property type="entry name" value="Tscrpt_reg_HTH_GntR"/>
</dbReference>
<evidence type="ECO:0000256" key="3">
    <source>
        <dbReference type="ARBA" id="ARBA00023015"/>
    </source>
</evidence>
<evidence type="ECO:0000256" key="4">
    <source>
        <dbReference type="ARBA" id="ARBA00023125"/>
    </source>
</evidence>
<dbReference type="InterPro" id="IPR015424">
    <property type="entry name" value="PyrdxlP-dep_Trfase"/>
</dbReference>
<dbReference type="CDD" id="cd07377">
    <property type="entry name" value="WHTH_GntR"/>
    <property type="match status" value="1"/>
</dbReference>
<organism evidence="7 8">
    <name type="scientific">Glutamicibacter mysorens</name>
    <dbReference type="NCBI Taxonomy" id="257984"/>
    <lineage>
        <taxon>Bacteria</taxon>
        <taxon>Bacillati</taxon>
        <taxon>Actinomycetota</taxon>
        <taxon>Actinomycetes</taxon>
        <taxon>Micrococcales</taxon>
        <taxon>Micrococcaceae</taxon>
        <taxon>Glutamicibacter</taxon>
    </lineage>
</organism>
<evidence type="ECO:0000313" key="8">
    <source>
        <dbReference type="Proteomes" id="UP000229263"/>
    </source>
</evidence>
<dbReference type="PRINTS" id="PR00035">
    <property type="entry name" value="HTHGNTR"/>
</dbReference>
<dbReference type="Gene3D" id="1.10.10.10">
    <property type="entry name" value="Winged helix-like DNA-binding domain superfamily/Winged helix DNA-binding domain"/>
    <property type="match status" value="1"/>
</dbReference>
<dbReference type="Pfam" id="PF00155">
    <property type="entry name" value="Aminotran_1_2"/>
    <property type="match status" value="1"/>
</dbReference>
<dbReference type="InterPro" id="IPR015421">
    <property type="entry name" value="PyrdxlP-dep_Trfase_major"/>
</dbReference>
<dbReference type="InterPro" id="IPR004839">
    <property type="entry name" value="Aminotransferase_I/II_large"/>
</dbReference>
<dbReference type="SUPFAM" id="SSF46785">
    <property type="entry name" value="Winged helix' DNA-binding domain"/>
    <property type="match status" value="1"/>
</dbReference>
<dbReference type="RefSeq" id="WP_167550515.1">
    <property type="nucleotide sequence ID" value="NZ_PGEY01000001.1"/>
</dbReference>
<dbReference type="CDD" id="cd00609">
    <property type="entry name" value="AAT_like"/>
    <property type="match status" value="1"/>
</dbReference>